<dbReference type="GO" id="GO:0050992">
    <property type="term" value="P:dimethylallyl diphosphate biosynthetic process"/>
    <property type="evidence" value="ECO:0007669"/>
    <property type="project" value="UniProtKB-UniRule"/>
</dbReference>
<feature type="binding site" evidence="5">
    <location>
        <position position="221"/>
    </location>
    <ligand>
        <name>dimethylallyl diphosphate</name>
        <dbReference type="ChEBI" id="CHEBI:57623"/>
    </ligand>
</feature>
<comment type="caution">
    <text evidence="6">The sequence shown here is derived from an EMBL/GenBank/DDBJ whole genome shotgun (WGS) entry which is preliminary data.</text>
</comment>
<feature type="binding site" evidence="5">
    <location>
        <position position="72"/>
    </location>
    <ligand>
        <name>dimethylallyl diphosphate</name>
        <dbReference type="ChEBI" id="CHEBI:57623"/>
    </ligand>
</feature>
<dbReference type="GO" id="GO:0051539">
    <property type="term" value="F:4 iron, 4 sulfur cluster binding"/>
    <property type="evidence" value="ECO:0007669"/>
    <property type="project" value="UniProtKB-UniRule"/>
</dbReference>
<proteinExistence type="inferred from homology"/>
<feature type="binding site" evidence="5">
    <location>
        <position position="264"/>
    </location>
    <ligand>
        <name>isopentenyl diphosphate</name>
        <dbReference type="ChEBI" id="CHEBI:128769"/>
    </ligand>
</feature>
<feature type="binding site" evidence="5">
    <location>
        <position position="264"/>
    </location>
    <ligand>
        <name>dimethylallyl diphosphate</name>
        <dbReference type="ChEBI" id="CHEBI:57623"/>
    </ligand>
</feature>
<name>A0A328EKK5_9CHLR</name>
<dbReference type="AlphaFoldDB" id="A0A328EKK5"/>
<evidence type="ECO:0000313" key="6">
    <source>
        <dbReference type="EMBL" id="RAL69205.1"/>
    </source>
</evidence>
<evidence type="ECO:0000256" key="1">
    <source>
        <dbReference type="ARBA" id="ARBA00022485"/>
    </source>
</evidence>
<comment type="pathway">
    <text evidence="5">Isoprenoid biosynthesis; isopentenyl diphosphate biosynthesis via DXP pathway; isopentenyl diphosphate from 1-deoxy-D-xylulose 5-phosphate: step 6/6.</text>
</comment>
<dbReference type="Pfam" id="PF02401">
    <property type="entry name" value="LYTB"/>
    <property type="match status" value="1"/>
</dbReference>
<dbReference type="Gene3D" id="3.40.1010.20">
    <property type="entry name" value="4-hydroxy-3-methylbut-2-enyl diphosphate reductase, catalytic domain"/>
    <property type="match status" value="2"/>
</dbReference>
<dbReference type="UniPathway" id="UPA00056">
    <property type="reaction ID" value="UER00097"/>
</dbReference>
<feature type="binding site" evidence="5">
    <location>
        <position position="40"/>
    </location>
    <ligand>
        <name>isopentenyl diphosphate</name>
        <dbReference type="ChEBI" id="CHEBI:128769"/>
    </ligand>
</feature>
<keyword evidence="4 5" id="KW-0411">Iron-sulfur</keyword>
<comment type="catalytic activity">
    <reaction evidence="5">
        <text>dimethylallyl diphosphate + 2 oxidized [2Fe-2S]-[ferredoxin] + H2O = (2E)-4-hydroxy-3-methylbut-2-enyl diphosphate + 2 reduced [2Fe-2S]-[ferredoxin] + 2 H(+)</text>
        <dbReference type="Rhea" id="RHEA:24825"/>
        <dbReference type="Rhea" id="RHEA-COMP:10000"/>
        <dbReference type="Rhea" id="RHEA-COMP:10001"/>
        <dbReference type="ChEBI" id="CHEBI:15377"/>
        <dbReference type="ChEBI" id="CHEBI:15378"/>
        <dbReference type="ChEBI" id="CHEBI:33737"/>
        <dbReference type="ChEBI" id="CHEBI:33738"/>
        <dbReference type="ChEBI" id="CHEBI:57623"/>
        <dbReference type="ChEBI" id="CHEBI:128753"/>
        <dbReference type="EC" id="1.17.7.4"/>
    </reaction>
</comment>
<dbReference type="PANTHER" id="PTHR30426:SF0">
    <property type="entry name" value="4-HYDROXY-3-METHYLBUT-2-ENYL DIPHOSPHATE REDUCTASE"/>
    <property type="match status" value="1"/>
</dbReference>
<evidence type="ECO:0000256" key="3">
    <source>
        <dbReference type="ARBA" id="ARBA00023004"/>
    </source>
</evidence>
<feature type="binding site" evidence="5">
    <location>
        <position position="94"/>
    </location>
    <ligand>
        <name>[4Fe-4S] cluster</name>
        <dbReference type="ChEBI" id="CHEBI:49883"/>
    </ligand>
</feature>
<feature type="binding site" evidence="5">
    <location>
        <position position="221"/>
    </location>
    <ligand>
        <name>isopentenyl diphosphate</name>
        <dbReference type="ChEBI" id="CHEBI:128769"/>
    </ligand>
</feature>
<feature type="binding site" evidence="5">
    <location>
        <position position="72"/>
    </location>
    <ligand>
        <name>isopentenyl diphosphate</name>
        <dbReference type="ChEBI" id="CHEBI:128769"/>
    </ligand>
</feature>
<feature type="binding site" evidence="5">
    <location>
        <position position="264"/>
    </location>
    <ligand>
        <name>(2E)-4-hydroxy-3-methylbut-2-enyl diphosphate</name>
        <dbReference type="ChEBI" id="CHEBI:128753"/>
    </ligand>
</feature>
<feature type="binding site" evidence="5">
    <location>
        <position position="193"/>
    </location>
    <ligand>
        <name>[4Fe-4S] cluster</name>
        <dbReference type="ChEBI" id="CHEBI:49883"/>
    </ligand>
</feature>
<dbReference type="InterPro" id="IPR003451">
    <property type="entry name" value="LytB/IspH"/>
</dbReference>
<comment type="pathway">
    <text evidence="5">Isoprenoid biosynthesis; dimethylallyl diphosphate biosynthesis; dimethylallyl diphosphate from (2E)-4-hydroxy-3-methylbutenyl diphosphate: step 1/1.</text>
</comment>
<dbReference type="GO" id="GO:0019288">
    <property type="term" value="P:isopentenyl diphosphate biosynthetic process, methylerythritol 4-phosphate pathway"/>
    <property type="evidence" value="ECO:0007669"/>
    <property type="project" value="UniProtKB-UniRule"/>
</dbReference>
<evidence type="ECO:0000256" key="4">
    <source>
        <dbReference type="ARBA" id="ARBA00023014"/>
    </source>
</evidence>
<feature type="binding site" evidence="5">
    <location>
        <position position="12"/>
    </location>
    <ligand>
        <name>[4Fe-4S] cluster</name>
        <dbReference type="ChEBI" id="CHEBI:49883"/>
    </ligand>
</feature>
<protein>
    <recommendedName>
        <fullName evidence="5">4-hydroxy-3-methylbut-2-enyl diphosphate reductase</fullName>
        <shortName evidence="5">HMBPP reductase</shortName>
        <ecNumber evidence="5">1.17.7.4</ecNumber>
    </recommendedName>
</protein>
<feature type="binding site" evidence="5">
    <location>
        <position position="161"/>
    </location>
    <ligand>
        <name>(2E)-4-hydroxy-3-methylbut-2-enyl diphosphate</name>
        <dbReference type="ChEBI" id="CHEBI:128753"/>
    </ligand>
</feature>
<comment type="caution">
    <text evidence="5">Lacks conserved residue(s) required for the propagation of feature annotation.</text>
</comment>
<feature type="binding site" evidence="5">
    <location>
        <position position="122"/>
    </location>
    <ligand>
        <name>(2E)-4-hydroxy-3-methylbut-2-enyl diphosphate</name>
        <dbReference type="ChEBI" id="CHEBI:128753"/>
    </ligand>
</feature>
<keyword evidence="5 6" id="KW-0560">Oxidoreductase</keyword>
<dbReference type="HAMAP" id="MF_00191">
    <property type="entry name" value="IspH"/>
    <property type="match status" value="1"/>
</dbReference>
<feature type="binding site" evidence="5">
    <location>
        <position position="40"/>
    </location>
    <ligand>
        <name>(2E)-4-hydroxy-3-methylbut-2-enyl diphosphate</name>
        <dbReference type="ChEBI" id="CHEBI:128753"/>
    </ligand>
</feature>
<dbReference type="UniPathway" id="UPA00059">
    <property type="reaction ID" value="UER00105"/>
</dbReference>
<evidence type="ECO:0000256" key="2">
    <source>
        <dbReference type="ARBA" id="ARBA00022723"/>
    </source>
</evidence>
<feature type="binding site" evidence="5">
    <location>
        <position position="122"/>
    </location>
    <ligand>
        <name>isopentenyl diphosphate</name>
        <dbReference type="ChEBI" id="CHEBI:128769"/>
    </ligand>
</feature>
<dbReference type="Proteomes" id="UP000249146">
    <property type="component" value="Unassembled WGS sequence"/>
</dbReference>
<feature type="binding site" evidence="5">
    <location>
        <position position="223"/>
    </location>
    <ligand>
        <name>(2E)-4-hydroxy-3-methylbut-2-enyl diphosphate</name>
        <dbReference type="ChEBI" id="CHEBI:128753"/>
    </ligand>
</feature>
<keyword evidence="3 5" id="KW-0408">Iron</keyword>
<feature type="active site" description="Proton donor" evidence="5">
    <location>
        <position position="124"/>
    </location>
</feature>
<dbReference type="CDD" id="cd13944">
    <property type="entry name" value="lytB_ispH"/>
    <property type="match status" value="1"/>
</dbReference>
<comment type="cofactor">
    <cofactor evidence="5">
        <name>[4Fe-4S] cluster</name>
        <dbReference type="ChEBI" id="CHEBI:49883"/>
    </cofactor>
    <text evidence="5">Binds 1 [4Fe-4S] cluster per subunit.</text>
</comment>
<dbReference type="EC" id="1.17.7.4" evidence="5"/>
<feature type="binding site" evidence="5">
    <location>
        <position position="122"/>
    </location>
    <ligand>
        <name>dimethylallyl diphosphate</name>
        <dbReference type="ChEBI" id="CHEBI:57623"/>
    </ligand>
</feature>
<dbReference type="EMBL" id="QGLC01000011">
    <property type="protein sequence ID" value="RAL69205.1"/>
    <property type="molecule type" value="Genomic_DNA"/>
</dbReference>
<feature type="binding site" evidence="5">
    <location>
        <position position="223"/>
    </location>
    <ligand>
        <name>isopentenyl diphosphate</name>
        <dbReference type="ChEBI" id="CHEBI:128769"/>
    </ligand>
</feature>
<dbReference type="GO" id="GO:0046872">
    <property type="term" value="F:metal ion binding"/>
    <property type="evidence" value="ECO:0007669"/>
    <property type="project" value="UniProtKB-KW"/>
</dbReference>
<dbReference type="Gene3D" id="3.40.50.11270">
    <property type="match status" value="1"/>
</dbReference>
<dbReference type="NCBIfam" id="TIGR00216">
    <property type="entry name" value="ispH_lytB"/>
    <property type="match status" value="1"/>
</dbReference>
<dbReference type="GO" id="GO:0016114">
    <property type="term" value="P:terpenoid biosynthetic process"/>
    <property type="evidence" value="ECO:0007669"/>
    <property type="project" value="UniProtKB-UniRule"/>
</dbReference>
<keyword evidence="2 5" id="KW-0479">Metal-binding</keyword>
<feature type="binding site" evidence="5">
    <location>
        <position position="223"/>
    </location>
    <ligand>
        <name>dimethylallyl diphosphate</name>
        <dbReference type="ChEBI" id="CHEBI:57623"/>
    </ligand>
</feature>
<dbReference type="GO" id="GO:0051745">
    <property type="term" value="F:4-hydroxy-3-methylbut-2-enyl diphosphate reductase activity"/>
    <property type="evidence" value="ECO:0007669"/>
    <property type="project" value="UniProtKB-UniRule"/>
</dbReference>
<feature type="binding site" evidence="5">
    <location>
        <position position="72"/>
    </location>
    <ligand>
        <name>(2E)-4-hydroxy-3-methylbut-2-enyl diphosphate</name>
        <dbReference type="ChEBI" id="CHEBI:128753"/>
    </ligand>
</feature>
<comment type="catalytic activity">
    <reaction evidence="5">
        <text>isopentenyl diphosphate + 2 oxidized [2Fe-2S]-[ferredoxin] + H2O = (2E)-4-hydroxy-3-methylbut-2-enyl diphosphate + 2 reduced [2Fe-2S]-[ferredoxin] + 2 H(+)</text>
        <dbReference type="Rhea" id="RHEA:24488"/>
        <dbReference type="Rhea" id="RHEA-COMP:10000"/>
        <dbReference type="Rhea" id="RHEA-COMP:10001"/>
        <dbReference type="ChEBI" id="CHEBI:15377"/>
        <dbReference type="ChEBI" id="CHEBI:15378"/>
        <dbReference type="ChEBI" id="CHEBI:33737"/>
        <dbReference type="ChEBI" id="CHEBI:33738"/>
        <dbReference type="ChEBI" id="CHEBI:128753"/>
        <dbReference type="ChEBI" id="CHEBI:128769"/>
        <dbReference type="EC" id="1.17.7.4"/>
    </reaction>
</comment>
<reference evidence="6 7" key="1">
    <citation type="submission" date="2018-05" db="EMBL/GenBank/DDBJ databases">
        <title>Draft genome sequences of Dehalococcoides mccartyi strains RC and KS.</title>
        <authorList>
            <person name="Higgins S.A."/>
            <person name="Padilla-Crespo E."/>
            <person name="Loeffler F.E."/>
        </authorList>
    </citation>
    <scope>NUCLEOTIDE SEQUENCE [LARGE SCALE GENOMIC DNA]</scope>
    <source>
        <strain evidence="6 7">RC</strain>
    </source>
</reference>
<sequence length="303" mass="32715">MKVECASNIGFCFGVRRAINILEKTASERGGVETLGALVHNQQVLNRLSGMGVRVVKNIDDISGCTVAISSHGVGPAVLAELKSKGLEIVDTTCPFVKRAQVAAKRFHDAGFFTVIYGDVNHPEVKGILGWAGGNGLATLNPQGLDDIPDLSRYIGVLSQTTQIPTGFTSFVKNVIDQALVKDAEIRIADTLCHDIRDRQSAALELAGRVDLMLVIGGHNSANTRHLLDLCKTVSNTHLIETASELQTDWLKGVSRIGITSGASTDETTISEVCSYLDSFQPELSFKLALAYVTIHLLFRRNK</sequence>
<comment type="function">
    <text evidence="5">Catalyzes the conversion of 1-hydroxy-2-methyl-2-(E)-butenyl 4-diphosphate (HMBPP) into a mixture of isopentenyl diphosphate (IPP) and dimethylallyl diphosphate (DMAPP). Acts in the terminal step of the DOXP/MEP pathway for isoprenoid precursor biosynthesis.</text>
</comment>
<keyword evidence="1 5" id="KW-0004">4Fe-4S</keyword>
<feature type="binding site" evidence="5">
    <location>
        <position position="40"/>
    </location>
    <ligand>
        <name>dimethylallyl diphosphate</name>
        <dbReference type="ChEBI" id="CHEBI:57623"/>
    </ligand>
</feature>
<gene>
    <name evidence="5" type="primary">ispH</name>
    <name evidence="6" type="ORF">C1G87_1199</name>
</gene>
<evidence type="ECO:0000313" key="7">
    <source>
        <dbReference type="Proteomes" id="UP000249146"/>
    </source>
</evidence>
<keyword evidence="5" id="KW-0414">Isoprene biosynthesis</keyword>
<dbReference type="PANTHER" id="PTHR30426">
    <property type="entry name" value="4-HYDROXY-3-METHYLBUT-2-ENYL DIPHOSPHATE REDUCTASE"/>
    <property type="match status" value="1"/>
</dbReference>
<feature type="binding site" evidence="5">
    <location>
        <position position="221"/>
    </location>
    <ligand>
        <name>(2E)-4-hydroxy-3-methylbut-2-enyl diphosphate</name>
        <dbReference type="ChEBI" id="CHEBI:128753"/>
    </ligand>
</feature>
<evidence type="ECO:0000256" key="5">
    <source>
        <dbReference type="HAMAP-Rule" id="MF_00191"/>
    </source>
</evidence>
<accession>A0A328EKK5</accession>
<comment type="similarity">
    <text evidence="5">Belongs to the IspH family.</text>
</comment>
<organism evidence="6 7">
    <name type="scientific">Dehalococcoides mccartyi</name>
    <dbReference type="NCBI Taxonomy" id="61435"/>
    <lineage>
        <taxon>Bacteria</taxon>
        <taxon>Bacillati</taxon>
        <taxon>Chloroflexota</taxon>
        <taxon>Dehalococcoidia</taxon>
        <taxon>Dehalococcoidales</taxon>
        <taxon>Dehalococcoidaceae</taxon>
        <taxon>Dehalococcoides</taxon>
    </lineage>
</organism>